<organism evidence="2 3">
    <name type="scientific">Trichoderma breve</name>
    <dbReference type="NCBI Taxonomy" id="2034170"/>
    <lineage>
        <taxon>Eukaryota</taxon>
        <taxon>Fungi</taxon>
        <taxon>Dikarya</taxon>
        <taxon>Ascomycota</taxon>
        <taxon>Pezizomycotina</taxon>
        <taxon>Sordariomycetes</taxon>
        <taxon>Hypocreomycetidae</taxon>
        <taxon>Hypocreales</taxon>
        <taxon>Hypocreaceae</taxon>
        <taxon>Trichoderma</taxon>
    </lineage>
</organism>
<dbReference type="InterPro" id="IPR036866">
    <property type="entry name" value="RibonucZ/Hydroxyglut_hydro"/>
</dbReference>
<feature type="compositionally biased region" description="Basic and acidic residues" evidence="1">
    <location>
        <begin position="945"/>
        <end position="968"/>
    </location>
</feature>
<accession>A0A9W9B4D5</accession>
<feature type="region of interest" description="Disordered" evidence="1">
    <location>
        <begin position="938"/>
        <end position="997"/>
    </location>
</feature>
<feature type="compositionally biased region" description="Basic and acidic residues" evidence="1">
    <location>
        <begin position="832"/>
        <end position="847"/>
    </location>
</feature>
<sequence>MKKPVGEELGDEENRRTTRSMTSRNAIKKNKFDDKESAGDEKKTKYGGRRKIFDEKKPTGAEQTTKRRPNKKRIPKPIAKNITPDKPLNNTHIHVLDDNGQHIGNTIQLDNIYVDTANNGQVIGNINLDLMANPSPWKVVNYQIPVPIGDCSAHFLVDKATGTVQRAFLMDGGTNAGIYAAWAQILKGLRFIDLQLGSAWKFDSWVVTHWDEDHFRGVKDLLVNNEIEFTRCNRNGAKVTKGDPGSFVSLYFDSKPVLLCGAWDAPVMFKGGGDFLRPFVKEDKFKSWSRFKTAKTRSKNGKNLLRCIWGENLIGLDLFTRSFHFDRETGEVDYKASEETYYTTKDENDSTSKNKPRFCVVGANGYGIGQPDACESKPSRNETSILALLYWPGQGCCSYYTGGDGHPNVFKGPVKEWFMKHWPGGDVEMVKLDHHGSTKENLGKILHAEDEDEIIEEEKTPSKAVSSDIAEEKAPVEEAPPESDTESESELVEENLDTPDDLEIEVTNDPEDAKEIGIVIEYMKPSKVLVTPGTRHGHPTWDVLVILRSYFEQLPQAISSQDSDNKQVRGLFSTRSVYWFSKDKVSYKDINFNHVRGTVLQKCLKIAEKEDAKMLEEKVKQDPNDANKGGQDIEEEDDDNDPPFDVGTAQIADTLERAKAQEKWAESRKAYVDHILSQTDSAKYYKKNGDRNGDAINLAVARAIEDFDRKRKKGVKRESIVFQPALVPGSLRDILENLIGAFDELIEATDDAQLEGVENFEEICWQPLVASEKEDPHFLIRFEFGEERKDTALKVFDASGQYEYEEGSTQSEKKETKQNYNKRPKRSNNKGSIHEESKEQESIHEENIQEEIIKRYSETATGLITKDEKDENNPWTKHAYGDCDIASMLSAISLNTVADSKMATRIRKSTKKEFTKGDSKNMIYKYYAKRPNAKAGNVEMIEWNEQNKQDNTSRSREEEDKKEKESGVLKKIITKTKVKEKQKDSGGKGNKGKRPWK</sequence>
<feature type="compositionally biased region" description="Basic and acidic residues" evidence="1">
    <location>
        <begin position="616"/>
        <end position="625"/>
    </location>
</feature>
<proteinExistence type="predicted"/>
<evidence type="ECO:0000313" key="3">
    <source>
        <dbReference type="Proteomes" id="UP001140511"/>
    </source>
</evidence>
<feature type="region of interest" description="Disordered" evidence="1">
    <location>
        <begin position="804"/>
        <end position="847"/>
    </location>
</feature>
<feature type="region of interest" description="Disordered" evidence="1">
    <location>
        <begin position="616"/>
        <end position="644"/>
    </location>
</feature>
<reference evidence="2" key="1">
    <citation type="submission" date="2022-09" db="EMBL/GenBank/DDBJ databases">
        <title>Chromosome-level assembly of Trichoderma breve T069, a fungus used in development of biopesticide product.</title>
        <authorList>
            <person name="Lin R."/>
            <person name="Liu T."/>
        </authorList>
    </citation>
    <scope>NUCLEOTIDE SEQUENCE</scope>
    <source>
        <strain evidence="2">T069</strain>
    </source>
</reference>
<protein>
    <recommendedName>
        <fullName evidence="4">Metallo-beta-lactamase domain-containing protein</fullName>
    </recommendedName>
</protein>
<feature type="compositionally biased region" description="Basic and acidic residues" evidence="1">
    <location>
        <begin position="977"/>
        <end position="986"/>
    </location>
</feature>
<dbReference type="Proteomes" id="UP001140511">
    <property type="component" value="Unassembled WGS sequence"/>
</dbReference>
<feature type="compositionally biased region" description="Acidic residues" evidence="1">
    <location>
        <begin position="632"/>
        <end position="642"/>
    </location>
</feature>
<feature type="region of interest" description="Disordered" evidence="1">
    <location>
        <begin position="455"/>
        <end position="494"/>
    </location>
</feature>
<feature type="compositionally biased region" description="Basic and acidic residues" evidence="1">
    <location>
        <begin position="1"/>
        <end position="16"/>
    </location>
</feature>
<dbReference type="GeneID" id="80872908"/>
<evidence type="ECO:0000313" key="2">
    <source>
        <dbReference type="EMBL" id="KAJ4855452.1"/>
    </source>
</evidence>
<dbReference type="EMBL" id="JAOPEN010000007">
    <property type="protein sequence ID" value="KAJ4855452.1"/>
    <property type="molecule type" value="Genomic_DNA"/>
</dbReference>
<keyword evidence="3" id="KW-1185">Reference proteome</keyword>
<feature type="region of interest" description="Disordered" evidence="1">
    <location>
        <begin position="1"/>
        <end position="89"/>
    </location>
</feature>
<feature type="compositionally biased region" description="Basic and acidic residues" evidence="1">
    <location>
        <begin position="30"/>
        <end position="44"/>
    </location>
</feature>
<gene>
    <name evidence="2" type="ORF">T069G_11010</name>
</gene>
<evidence type="ECO:0000256" key="1">
    <source>
        <dbReference type="SAM" id="MobiDB-lite"/>
    </source>
</evidence>
<dbReference type="AlphaFoldDB" id="A0A9W9B4D5"/>
<name>A0A9W9B4D5_9HYPO</name>
<feature type="compositionally biased region" description="Basic residues" evidence="1">
    <location>
        <begin position="66"/>
        <end position="75"/>
    </location>
</feature>
<dbReference type="RefSeq" id="XP_056024510.1">
    <property type="nucleotide sequence ID" value="XM_056178220.1"/>
</dbReference>
<feature type="compositionally biased region" description="Acidic residues" evidence="1">
    <location>
        <begin position="479"/>
        <end position="494"/>
    </location>
</feature>
<comment type="caution">
    <text evidence="2">The sequence shown here is derived from an EMBL/GenBank/DDBJ whole genome shotgun (WGS) entry which is preliminary data.</text>
</comment>
<dbReference type="Gene3D" id="3.60.15.10">
    <property type="entry name" value="Ribonuclease Z/Hydroxyacylglutathione hydrolase-like"/>
    <property type="match status" value="1"/>
</dbReference>
<evidence type="ECO:0008006" key="4">
    <source>
        <dbReference type="Google" id="ProtNLM"/>
    </source>
</evidence>